<gene>
    <name evidence="3" type="ORF">HNR10_000385</name>
</gene>
<comment type="similarity">
    <text evidence="1">Belongs to the universal stress protein A family.</text>
</comment>
<keyword evidence="4" id="KW-1185">Reference proteome</keyword>
<dbReference type="PANTHER" id="PTHR31964">
    <property type="entry name" value="ADENINE NUCLEOTIDE ALPHA HYDROLASES-LIKE SUPERFAMILY PROTEIN"/>
    <property type="match status" value="1"/>
</dbReference>
<reference evidence="3 4" key="1">
    <citation type="submission" date="2020-07" db="EMBL/GenBank/DDBJ databases">
        <title>Sequencing the genomes of 1000 actinobacteria strains.</title>
        <authorList>
            <person name="Klenk H.-P."/>
        </authorList>
    </citation>
    <scope>NUCLEOTIDE SEQUENCE [LARGE SCALE GENOMIC DNA]</scope>
    <source>
        <strain evidence="3 4">DSM 44442</strain>
    </source>
</reference>
<accession>A0A7Z0EI61</accession>
<feature type="domain" description="UspA" evidence="2">
    <location>
        <begin position="159"/>
        <end position="301"/>
    </location>
</feature>
<evidence type="ECO:0000256" key="1">
    <source>
        <dbReference type="ARBA" id="ARBA00008791"/>
    </source>
</evidence>
<dbReference type="PRINTS" id="PR01438">
    <property type="entry name" value="UNVRSLSTRESS"/>
</dbReference>
<evidence type="ECO:0000313" key="3">
    <source>
        <dbReference type="EMBL" id="NYJ32504.1"/>
    </source>
</evidence>
<evidence type="ECO:0000259" key="2">
    <source>
        <dbReference type="Pfam" id="PF00582"/>
    </source>
</evidence>
<dbReference type="CDD" id="cd00293">
    <property type="entry name" value="USP-like"/>
    <property type="match status" value="1"/>
</dbReference>
<dbReference type="AlphaFoldDB" id="A0A7Z0EI61"/>
<evidence type="ECO:0000313" key="4">
    <source>
        <dbReference type="Proteomes" id="UP000572051"/>
    </source>
</evidence>
<comment type="caution">
    <text evidence="3">The sequence shown here is derived from an EMBL/GenBank/DDBJ whole genome shotgun (WGS) entry which is preliminary data.</text>
</comment>
<protein>
    <submittedName>
        <fullName evidence="3">Nucleotide-binding universal stress UspA family protein</fullName>
    </submittedName>
</protein>
<dbReference type="Pfam" id="PF00582">
    <property type="entry name" value="Usp"/>
    <property type="match status" value="2"/>
</dbReference>
<dbReference type="SUPFAM" id="SSF52402">
    <property type="entry name" value="Adenine nucleotide alpha hydrolases-like"/>
    <property type="match status" value="2"/>
</dbReference>
<dbReference type="Gene3D" id="3.40.50.620">
    <property type="entry name" value="HUPs"/>
    <property type="match status" value="2"/>
</dbReference>
<feature type="domain" description="UspA" evidence="2">
    <location>
        <begin position="10"/>
        <end position="147"/>
    </location>
</feature>
<sequence length="314" mass="32585">MGEDAPDRPKVLVGVDGSSTARAALDWAAARADRRGLPLVVVYALSAPLARTANTEVLRLPPSDMAVTHGEHVLAEAAGHLRAHWPTGQVETALALEKPAVALTLRAGPADLIVVGSRGLGALGSAFLGSTSVRLAARAPCPVVVVHGTRDTSTRTRPQRIVVGVDGSECSRRALAFALEQATGAVDASLVVVNSIESPTPFAAQSLAVMSGQSPDRWPEHLARELIADMIEQAGADITDNVDVSVVCTRQPPADALLTEGAEADLVVLGSRGRGGLRGLFLGSVSQSVLHRARVPVAVVPHRGVHEADTDDQA</sequence>
<proteinExistence type="inferred from homology"/>
<organism evidence="3 4">
    <name type="scientific">Nocardiopsis aegyptia</name>
    <dbReference type="NCBI Taxonomy" id="220378"/>
    <lineage>
        <taxon>Bacteria</taxon>
        <taxon>Bacillati</taxon>
        <taxon>Actinomycetota</taxon>
        <taxon>Actinomycetes</taxon>
        <taxon>Streptosporangiales</taxon>
        <taxon>Nocardiopsidaceae</taxon>
        <taxon>Nocardiopsis</taxon>
    </lineage>
</organism>
<dbReference type="InterPro" id="IPR006016">
    <property type="entry name" value="UspA"/>
</dbReference>
<dbReference type="InterPro" id="IPR014729">
    <property type="entry name" value="Rossmann-like_a/b/a_fold"/>
</dbReference>
<dbReference type="Proteomes" id="UP000572051">
    <property type="component" value="Unassembled WGS sequence"/>
</dbReference>
<dbReference type="RefSeq" id="WP_179820357.1">
    <property type="nucleotide sequence ID" value="NZ_JACCFS010000001.1"/>
</dbReference>
<dbReference type="EMBL" id="JACCFS010000001">
    <property type="protein sequence ID" value="NYJ32504.1"/>
    <property type="molecule type" value="Genomic_DNA"/>
</dbReference>
<dbReference type="InterPro" id="IPR006015">
    <property type="entry name" value="Universal_stress_UspA"/>
</dbReference>
<dbReference type="PANTHER" id="PTHR31964:SF113">
    <property type="entry name" value="USPA DOMAIN-CONTAINING PROTEIN"/>
    <property type="match status" value="1"/>
</dbReference>
<name>A0A7Z0EI61_9ACTN</name>